<dbReference type="Proteomes" id="UP000245207">
    <property type="component" value="Unassembled WGS sequence"/>
</dbReference>
<reference evidence="1 2" key="1">
    <citation type="journal article" date="2018" name="Mol. Plant">
        <title>The genome of Artemisia annua provides insight into the evolution of Asteraceae family and artemisinin biosynthesis.</title>
        <authorList>
            <person name="Shen Q."/>
            <person name="Zhang L."/>
            <person name="Liao Z."/>
            <person name="Wang S."/>
            <person name="Yan T."/>
            <person name="Shi P."/>
            <person name="Liu M."/>
            <person name="Fu X."/>
            <person name="Pan Q."/>
            <person name="Wang Y."/>
            <person name="Lv Z."/>
            <person name="Lu X."/>
            <person name="Zhang F."/>
            <person name="Jiang W."/>
            <person name="Ma Y."/>
            <person name="Chen M."/>
            <person name="Hao X."/>
            <person name="Li L."/>
            <person name="Tang Y."/>
            <person name="Lv G."/>
            <person name="Zhou Y."/>
            <person name="Sun X."/>
            <person name="Brodelius P.E."/>
            <person name="Rose J.K.C."/>
            <person name="Tang K."/>
        </authorList>
    </citation>
    <scope>NUCLEOTIDE SEQUENCE [LARGE SCALE GENOMIC DNA]</scope>
    <source>
        <strain evidence="2">cv. Huhao1</strain>
        <tissue evidence="1">Leaf</tissue>
    </source>
</reference>
<comment type="caution">
    <text evidence="1">The sequence shown here is derived from an EMBL/GenBank/DDBJ whole genome shotgun (WGS) entry which is preliminary data.</text>
</comment>
<name>A0A2U1N8A4_ARTAN</name>
<keyword evidence="2" id="KW-1185">Reference proteome</keyword>
<dbReference type="SUPFAM" id="SSF47576">
    <property type="entry name" value="Calponin-homology domain, CH-domain"/>
    <property type="match status" value="1"/>
</dbReference>
<gene>
    <name evidence="1" type="ORF">CTI12_AA297330</name>
</gene>
<accession>A0A2U1N8A4</accession>
<evidence type="ECO:0000313" key="2">
    <source>
        <dbReference type="Proteomes" id="UP000245207"/>
    </source>
</evidence>
<sequence>MHPAHLVNKSRNGLSTLEKPVSFLEISPDEAQITREESAFCFWINSLGVATYINNVFEDVRNGSMMRLNLLSDPLLYVTQCTSIVQC</sequence>
<proteinExistence type="predicted"/>
<dbReference type="InterPro" id="IPR036872">
    <property type="entry name" value="CH_dom_sf"/>
</dbReference>
<dbReference type="EMBL" id="PKPP01003376">
    <property type="protein sequence ID" value="PWA69724.1"/>
    <property type="molecule type" value="Genomic_DNA"/>
</dbReference>
<organism evidence="1 2">
    <name type="scientific">Artemisia annua</name>
    <name type="common">Sweet wormwood</name>
    <dbReference type="NCBI Taxonomy" id="35608"/>
    <lineage>
        <taxon>Eukaryota</taxon>
        <taxon>Viridiplantae</taxon>
        <taxon>Streptophyta</taxon>
        <taxon>Embryophyta</taxon>
        <taxon>Tracheophyta</taxon>
        <taxon>Spermatophyta</taxon>
        <taxon>Magnoliopsida</taxon>
        <taxon>eudicotyledons</taxon>
        <taxon>Gunneridae</taxon>
        <taxon>Pentapetalae</taxon>
        <taxon>asterids</taxon>
        <taxon>campanulids</taxon>
        <taxon>Asterales</taxon>
        <taxon>Asteraceae</taxon>
        <taxon>Asteroideae</taxon>
        <taxon>Anthemideae</taxon>
        <taxon>Artemisiinae</taxon>
        <taxon>Artemisia</taxon>
    </lineage>
</organism>
<dbReference type="AlphaFoldDB" id="A0A2U1N8A4"/>
<evidence type="ECO:0000313" key="1">
    <source>
        <dbReference type="EMBL" id="PWA69724.1"/>
    </source>
</evidence>
<dbReference type="Gene3D" id="1.10.418.10">
    <property type="entry name" value="Calponin-like domain"/>
    <property type="match status" value="1"/>
</dbReference>
<protein>
    <submittedName>
        <fullName evidence="1">Calponin homology domain-containing protein</fullName>
    </submittedName>
</protein>
<dbReference type="OrthoDB" id="431378at2759"/>
<dbReference type="STRING" id="35608.A0A2U1N8A4"/>